<evidence type="ECO:0000313" key="2">
    <source>
        <dbReference type="EMBL" id="KPR57753.1"/>
    </source>
</evidence>
<name>A0AA40TMV9_CITFR</name>
<gene>
    <name evidence="2" type="ORF">AN672_00515</name>
</gene>
<feature type="transmembrane region" description="Helical" evidence="1">
    <location>
        <begin position="12"/>
        <end position="36"/>
    </location>
</feature>
<protein>
    <submittedName>
        <fullName evidence="2">Uncharacterized protein</fullName>
    </submittedName>
</protein>
<dbReference type="AlphaFoldDB" id="A0AA40TMV9"/>
<dbReference type="RefSeq" id="WP_048219841.1">
    <property type="nucleotide sequence ID" value="NZ_CP046502.1"/>
</dbReference>
<proteinExistence type="predicted"/>
<reference evidence="3" key="1">
    <citation type="submission" date="2015-09" db="EMBL/GenBank/DDBJ databases">
        <title>Prevalence of NDMs in South Africa.</title>
        <authorList>
            <person name="Osei Sekyere J."/>
            <person name="Govinden U."/>
            <person name="Essack S."/>
            <person name="Haldorsen B."/>
            <person name="Samuelsen O."/>
            <person name="Aasnaes B."/>
            <person name="Sundsfjord A."/>
        </authorList>
    </citation>
    <scope>NUCLEOTIDE SEQUENCE [LARGE SCALE GENOMIC DNA]</scope>
    <source>
        <strain evidence="3">ST62:944112508</strain>
    </source>
</reference>
<evidence type="ECO:0000313" key="3">
    <source>
        <dbReference type="Proteomes" id="UP000050520"/>
    </source>
</evidence>
<dbReference type="Proteomes" id="UP000050520">
    <property type="component" value="Unassembled WGS sequence"/>
</dbReference>
<dbReference type="EMBL" id="LJEB01000003">
    <property type="protein sequence ID" value="KPR57753.1"/>
    <property type="molecule type" value="Genomic_DNA"/>
</dbReference>
<dbReference type="PROSITE" id="PS51257">
    <property type="entry name" value="PROKAR_LIPOPROTEIN"/>
    <property type="match status" value="1"/>
</dbReference>
<organism evidence="2 3">
    <name type="scientific">Citrobacter freundii</name>
    <dbReference type="NCBI Taxonomy" id="546"/>
    <lineage>
        <taxon>Bacteria</taxon>
        <taxon>Pseudomonadati</taxon>
        <taxon>Pseudomonadota</taxon>
        <taxon>Gammaproteobacteria</taxon>
        <taxon>Enterobacterales</taxon>
        <taxon>Enterobacteriaceae</taxon>
        <taxon>Citrobacter</taxon>
        <taxon>Citrobacter freundii complex</taxon>
    </lineage>
</organism>
<reference evidence="2 3" key="2">
    <citation type="journal article" date="2017" name="PLoS ONE">
        <title>Genomic and phenotypic characterisation of fluoroquinolone resistance mechanisms in Enterobacteriaceae in Durban, South Africa.</title>
        <authorList>
            <person name="Osei Sekyere J."/>
            <person name="Amoako D.G."/>
        </authorList>
    </citation>
    <scope>NUCLEOTIDE SEQUENCE [LARGE SCALE GENOMIC DNA]</scope>
    <source>
        <strain evidence="2 3">ST62:944112508</strain>
    </source>
</reference>
<sequence>MTEHRCSLFLGRILSVATFCAFLYMIYVVLACWAPIRESYQLLVVQWCRNDDTSIHYAENISWHGLYVYLEKSAGNIILREVNTPIDNSFQPYRYIYNIIGHEHELRLASEKWGAIECQAGNKAIIGSSGYLFSWGPN</sequence>
<accession>A0AA40TMV9</accession>
<evidence type="ECO:0000256" key="1">
    <source>
        <dbReference type="SAM" id="Phobius"/>
    </source>
</evidence>
<comment type="caution">
    <text evidence="2">The sequence shown here is derived from an EMBL/GenBank/DDBJ whole genome shotgun (WGS) entry which is preliminary data.</text>
</comment>
<keyword evidence="1" id="KW-0812">Transmembrane</keyword>
<keyword evidence="1" id="KW-1133">Transmembrane helix</keyword>
<keyword evidence="1" id="KW-0472">Membrane</keyword>